<dbReference type="STRING" id="1325734.A0A428QGH9"/>
<feature type="region of interest" description="Disordered" evidence="1">
    <location>
        <begin position="202"/>
        <end position="233"/>
    </location>
</feature>
<dbReference type="InterPro" id="IPR010730">
    <property type="entry name" value="HET"/>
</dbReference>
<dbReference type="Proteomes" id="UP000288168">
    <property type="component" value="Unassembled WGS sequence"/>
</dbReference>
<dbReference type="GO" id="GO:0003824">
    <property type="term" value="F:catalytic activity"/>
    <property type="evidence" value="ECO:0007669"/>
    <property type="project" value="InterPro"/>
</dbReference>
<gene>
    <name evidence="3" type="ORF">CEP54_004833</name>
</gene>
<dbReference type="OrthoDB" id="194358at2759"/>
<reference evidence="3 4" key="1">
    <citation type="submission" date="2017-06" db="EMBL/GenBank/DDBJ databases">
        <title>Comparative genomic analysis of Ambrosia Fusariam Clade fungi.</title>
        <authorList>
            <person name="Stajich J.E."/>
            <person name="Carrillo J."/>
            <person name="Kijimoto T."/>
            <person name="Eskalen A."/>
            <person name="O'Donnell K."/>
            <person name="Kasson M."/>
        </authorList>
    </citation>
    <scope>NUCLEOTIDE SEQUENCE [LARGE SCALE GENOMIC DNA]</scope>
    <source>
        <strain evidence="3 4">NRRL62584</strain>
    </source>
</reference>
<feature type="domain" description="Heterokaryon incompatibility" evidence="2">
    <location>
        <begin position="377"/>
        <end position="536"/>
    </location>
</feature>
<accession>A0A428QGH9</accession>
<dbReference type="InterPro" id="IPR035994">
    <property type="entry name" value="Nucleoside_phosphorylase_sf"/>
</dbReference>
<feature type="compositionally biased region" description="Polar residues" evidence="1">
    <location>
        <begin position="202"/>
        <end position="232"/>
    </location>
</feature>
<name>A0A428QGH9_9HYPO</name>
<evidence type="ECO:0000256" key="1">
    <source>
        <dbReference type="SAM" id="MobiDB-lite"/>
    </source>
</evidence>
<keyword evidence="4" id="KW-1185">Reference proteome</keyword>
<dbReference type="InterPro" id="IPR052895">
    <property type="entry name" value="HetReg/Transcr_Mod"/>
</dbReference>
<dbReference type="GO" id="GO:0009116">
    <property type="term" value="P:nucleoside metabolic process"/>
    <property type="evidence" value="ECO:0007669"/>
    <property type="project" value="InterPro"/>
</dbReference>
<proteinExistence type="predicted"/>
<evidence type="ECO:0000313" key="4">
    <source>
        <dbReference type="Proteomes" id="UP000288168"/>
    </source>
</evidence>
<evidence type="ECO:0000259" key="2">
    <source>
        <dbReference type="Pfam" id="PF06985"/>
    </source>
</evidence>
<dbReference type="Pfam" id="PF06985">
    <property type="entry name" value="HET"/>
    <property type="match status" value="1"/>
</dbReference>
<dbReference type="PANTHER" id="PTHR24148:SF64">
    <property type="entry name" value="HETEROKARYON INCOMPATIBILITY DOMAIN-CONTAINING PROTEIN"/>
    <property type="match status" value="1"/>
</dbReference>
<dbReference type="PANTHER" id="PTHR24148">
    <property type="entry name" value="ANKYRIN REPEAT DOMAIN-CONTAINING PROTEIN 39 HOMOLOG-RELATED"/>
    <property type="match status" value="1"/>
</dbReference>
<sequence>MHVTGAFFLDYQLPIVFYTSSPVVLAATSAMESTDPEHYQVALILPLKGDYETAINLLDECFTHRSLHSSGAEYSLGKAGSHHLVLVTGLSNISAAESVARVVPELVEEFSFIRACFLVGVGAIAPRDGLAQAGDIVVGMPQDYESGLMQFDADKARREKRLHAMGHWRKPPPFVCQAIDDTLSTQGRDEWHAYLGKHSSTMAHSNAPTDFDSSMNTGSSKETTSTPDSPSLFNLMRKAPRVLKGRVGSSSTTPSDPELLQVLARDSGILCFETAAANLQTRLPLAIVCGVSQENPSVPRQENASKAASVYAMFLACRLISSELIRGVRLGHFFHHQPLSFGKSPFRLLRLHHGTGYPIQCSIVEDDLDDLENLMEYSALSYAWGDSYAGQMINVDGRVLYITGSLHEALEYLRDRKEDRTLWTDAICIDQTNIMERGHQVARMGRIYKHANNVIVWLGLAGQNANLLITTLARLYQKVLSQPFRKWRFRDDRWKDAWKKLHGGDISGGPFHLQLINGLDELTRMPWFTRVWIIQEVANAKRARIQCSAGAIDARFLALAPWLLGHSIDEQPQAVFDIFPGPSRECSWWNENRTLGTLLGKFQKCQATDPRDRVYALLGIASDMKNDAIEPDYSKSELQVLRDTCNYLFDGEQLPELSNLQRIEPLQSGLGQWTEASLEQKMRWGVKSKGLERFLNRHGHVKWNKKIRELASFDLGHSTLALLLTKCETPLPITPKLFREAFQIGTDAMDLLFDKGAVEDESLKSLVLFAAGFRDDIALDVLFERYEIPSRLANDMIEYMTPQTIEAAERLYLGKWKHEFEISESMTRRLIQIAPVILDIFLRSKTSKLQITEAILRQALALPYYYGLLLDRRNQEVNVSEQEAICAINGGPETLRLCLDKPGTNFQITETIFEAAMLRGREVVEMLVRRRESEVYVRREIQEIYQLRDDLRGHVLETLGRTKHTTMLREALSRYEKLNNPEPIGPATAAPGETTDVVQWLGSEGLSISRWRTVHEIFWELILQMGSDVDTEELRFQGDSDDDVDVKEWMRLERVFRANRARKQMMDFFASINSPIGEYTLDRSSLSVIPIEKIEYPLTDWST</sequence>
<comment type="caution">
    <text evidence="3">The sequence shown here is derived from an EMBL/GenBank/DDBJ whole genome shotgun (WGS) entry which is preliminary data.</text>
</comment>
<organism evidence="3 4">
    <name type="scientific">Fusarium duplospermum</name>
    <dbReference type="NCBI Taxonomy" id="1325734"/>
    <lineage>
        <taxon>Eukaryota</taxon>
        <taxon>Fungi</taxon>
        <taxon>Dikarya</taxon>
        <taxon>Ascomycota</taxon>
        <taxon>Pezizomycotina</taxon>
        <taxon>Sordariomycetes</taxon>
        <taxon>Hypocreomycetidae</taxon>
        <taxon>Hypocreales</taxon>
        <taxon>Nectriaceae</taxon>
        <taxon>Fusarium</taxon>
        <taxon>Fusarium solani species complex</taxon>
    </lineage>
</organism>
<dbReference type="AlphaFoldDB" id="A0A428QGH9"/>
<dbReference type="EMBL" id="NKCI01000034">
    <property type="protein sequence ID" value="RSL64338.1"/>
    <property type="molecule type" value="Genomic_DNA"/>
</dbReference>
<protein>
    <recommendedName>
        <fullName evidence="2">Heterokaryon incompatibility domain-containing protein</fullName>
    </recommendedName>
</protein>
<evidence type="ECO:0000313" key="3">
    <source>
        <dbReference type="EMBL" id="RSL64338.1"/>
    </source>
</evidence>
<dbReference type="Gene3D" id="3.40.50.1580">
    <property type="entry name" value="Nucleoside phosphorylase domain"/>
    <property type="match status" value="1"/>
</dbReference>